<dbReference type="EMBL" id="JAAMPT010000042">
    <property type="protein sequence ID" value="NMH23701.1"/>
    <property type="molecule type" value="Genomic_DNA"/>
</dbReference>
<keyword evidence="1" id="KW-0547">Nucleotide-binding</keyword>
<proteinExistence type="predicted"/>
<comment type="caution">
    <text evidence="1">The sequence shown here is derived from an EMBL/GenBank/DDBJ whole genome shotgun (WGS) entry which is preliminary data.</text>
</comment>
<reference evidence="1 2" key="1">
    <citation type="submission" date="2020-02" db="EMBL/GenBank/DDBJ databases">
        <title>Flavobacterium sp. genome.</title>
        <authorList>
            <person name="Jung H.S."/>
            <person name="Baek J.H."/>
            <person name="Jeon C.O."/>
        </authorList>
    </citation>
    <scope>NUCLEOTIDE SEQUENCE [LARGE SCALE GENOMIC DNA]</scope>
    <source>
        <strain evidence="1 2">SE-s27</strain>
    </source>
</reference>
<evidence type="ECO:0000313" key="1">
    <source>
        <dbReference type="EMBL" id="NMH23701.1"/>
    </source>
</evidence>
<keyword evidence="2" id="KW-1185">Reference proteome</keyword>
<name>A0ABX1QP12_9FLAO</name>
<protein>
    <submittedName>
        <fullName evidence="1">ATP-binding protein</fullName>
    </submittedName>
</protein>
<evidence type="ECO:0000313" key="2">
    <source>
        <dbReference type="Proteomes" id="UP000767947"/>
    </source>
</evidence>
<keyword evidence="1" id="KW-0067">ATP-binding</keyword>
<gene>
    <name evidence="1" type="ORF">G6042_00200</name>
</gene>
<accession>A0ABX1QP12</accession>
<organism evidence="1 2">
    <name type="scientific">Flavobacterium solisilvae</name>
    <dbReference type="NCBI Taxonomy" id="1852019"/>
    <lineage>
        <taxon>Bacteria</taxon>
        <taxon>Pseudomonadati</taxon>
        <taxon>Bacteroidota</taxon>
        <taxon>Flavobacteriia</taxon>
        <taxon>Flavobacteriales</taxon>
        <taxon>Flavobacteriaceae</taxon>
        <taxon>Flavobacterium</taxon>
    </lineage>
</organism>
<dbReference type="Proteomes" id="UP000767947">
    <property type="component" value="Unassembled WGS sequence"/>
</dbReference>
<dbReference type="GO" id="GO:0005524">
    <property type="term" value="F:ATP binding"/>
    <property type="evidence" value="ECO:0007669"/>
    <property type="project" value="UniProtKB-KW"/>
</dbReference>
<sequence length="44" mass="5111">MNEITTTKMKQMKLYGMHNAFKTAIESGKTDHYTLDQFIAMLID</sequence>
<feature type="non-terminal residue" evidence="1">
    <location>
        <position position="44"/>
    </location>
</feature>